<evidence type="ECO:0000313" key="3">
    <source>
        <dbReference type="Proteomes" id="UP000054350"/>
    </source>
</evidence>
<feature type="region of interest" description="Disordered" evidence="1">
    <location>
        <begin position="1"/>
        <end position="45"/>
    </location>
</feature>
<dbReference type="AlphaFoldDB" id="A0A0L0SBV8"/>
<dbReference type="EMBL" id="GG745335">
    <property type="protein sequence ID" value="KNE59890.1"/>
    <property type="molecule type" value="Genomic_DNA"/>
</dbReference>
<feature type="region of interest" description="Disordered" evidence="1">
    <location>
        <begin position="147"/>
        <end position="172"/>
    </location>
</feature>
<dbReference type="Proteomes" id="UP000054350">
    <property type="component" value="Unassembled WGS sequence"/>
</dbReference>
<feature type="compositionally biased region" description="Low complexity" evidence="1">
    <location>
        <begin position="1"/>
        <end position="17"/>
    </location>
</feature>
<proteinExistence type="predicted"/>
<protein>
    <submittedName>
        <fullName evidence="2">Uncharacterized protein</fullName>
    </submittedName>
</protein>
<reference evidence="3" key="2">
    <citation type="submission" date="2009-11" db="EMBL/GenBank/DDBJ databases">
        <title>The Genome Sequence of Allomyces macrogynus strain ATCC 38327.</title>
        <authorList>
            <consortium name="The Broad Institute Genome Sequencing Platform"/>
            <person name="Russ C."/>
            <person name="Cuomo C."/>
            <person name="Shea T."/>
            <person name="Young S.K."/>
            <person name="Zeng Q."/>
            <person name="Koehrsen M."/>
            <person name="Haas B."/>
            <person name="Borodovsky M."/>
            <person name="Guigo R."/>
            <person name="Alvarado L."/>
            <person name="Berlin A."/>
            <person name="Borenstein D."/>
            <person name="Chen Z."/>
            <person name="Engels R."/>
            <person name="Freedman E."/>
            <person name="Gellesch M."/>
            <person name="Goldberg J."/>
            <person name="Griggs A."/>
            <person name="Gujja S."/>
            <person name="Heiman D."/>
            <person name="Hepburn T."/>
            <person name="Howarth C."/>
            <person name="Jen D."/>
            <person name="Larson L."/>
            <person name="Lewis B."/>
            <person name="Mehta T."/>
            <person name="Park D."/>
            <person name="Pearson M."/>
            <person name="Roberts A."/>
            <person name="Saif S."/>
            <person name="Shenoy N."/>
            <person name="Sisk P."/>
            <person name="Stolte C."/>
            <person name="Sykes S."/>
            <person name="Walk T."/>
            <person name="White J."/>
            <person name="Yandava C."/>
            <person name="Burger G."/>
            <person name="Gray M.W."/>
            <person name="Holland P.W.H."/>
            <person name="King N."/>
            <person name="Lang F.B.F."/>
            <person name="Roger A.J."/>
            <person name="Ruiz-Trillo I."/>
            <person name="Lander E."/>
            <person name="Nusbaum C."/>
        </authorList>
    </citation>
    <scope>NUCLEOTIDE SEQUENCE [LARGE SCALE GENOMIC DNA]</scope>
    <source>
        <strain evidence="3">ATCC 38327</strain>
    </source>
</reference>
<accession>A0A0L0SBV8</accession>
<name>A0A0L0SBV8_ALLM3</name>
<evidence type="ECO:0000313" key="2">
    <source>
        <dbReference type="EMBL" id="KNE59890.1"/>
    </source>
</evidence>
<sequence>MSLSQPPRMRQRQLPLPRRAKSPLRRLQPSTPRCPLKSGASNRGAWDRRRLSVEVDPTLAQLTTMRATITRHKSLAAKMGHAALAATPPTNLHRPDPLLASVTDDVGMTASMSTATQAAMALLARNPDDSDNDDWAAALQAVARRKSVAGPMGTDRESDTHKVLVAQRPANI</sequence>
<keyword evidence="3" id="KW-1185">Reference proteome</keyword>
<reference evidence="2 3" key="1">
    <citation type="submission" date="2009-11" db="EMBL/GenBank/DDBJ databases">
        <title>Annotation of Allomyces macrogynus ATCC 38327.</title>
        <authorList>
            <consortium name="The Broad Institute Genome Sequencing Platform"/>
            <person name="Russ C."/>
            <person name="Cuomo C."/>
            <person name="Burger G."/>
            <person name="Gray M.W."/>
            <person name="Holland P.W.H."/>
            <person name="King N."/>
            <person name="Lang F.B.F."/>
            <person name="Roger A.J."/>
            <person name="Ruiz-Trillo I."/>
            <person name="Young S.K."/>
            <person name="Zeng Q."/>
            <person name="Gargeya S."/>
            <person name="Fitzgerald M."/>
            <person name="Haas B."/>
            <person name="Abouelleil A."/>
            <person name="Alvarado L."/>
            <person name="Arachchi H.M."/>
            <person name="Berlin A."/>
            <person name="Chapman S.B."/>
            <person name="Gearin G."/>
            <person name="Goldberg J."/>
            <person name="Griggs A."/>
            <person name="Gujja S."/>
            <person name="Hansen M."/>
            <person name="Heiman D."/>
            <person name="Howarth C."/>
            <person name="Larimer J."/>
            <person name="Lui A."/>
            <person name="MacDonald P.J.P."/>
            <person name="McCowen C."/>
            <person name="Montmayeur A."/>
            <person name="Murphy C."/>
            <person name="Neiman D."/>
            <person name="Pearson M."/>
            <person name="Priest M."/>
            <person name="Roberts A."/>
            <person name="Saif S."/>
            <person name="Shea T."/>
            <person name="Sisk P."/>
            <person name="Stolte C."/>
            <person name="Sykes S."/>
            <person name="Wortman J."/>
            <person name="Nusbaum C."/>
            <person name="Birren B."/>
        </authorList>
    </citation>
    <scope>NUCLEOTIDE SEQUENCE [LARGE SCALE GENOMIC DNA]</scope>
    <source>
        <strain evidence="2 3">ATCC 38327</strain>
    </source>
</reference>
<dbReference type="VEuPathDB" id="FungiDB:AMAG_18437"/>
<organism evidence="2 3">
    <name type="scientific">Allomyces macrogynus (strain ATCC 38327)</name>
    <name type="common">Allomyces javanicus var. macrogynus</name>
    <dbReference type="NCBI Taxonomy" id="578462"/>
    <lineage>
        <taxon>Eukaryota</taxon>
        <taxon>Fungi</taxon>
        <taxon>Fungi incertae sedis</taxon>
        <taxon>Blastocladiomycota</taxon>
        <taxon>Blastocladiomycetes</taxon>
        <taxon>Blastocladiales</taxon>
        <taxon>Blastocladiaceae</taxon>
        <taxon>Allomyces</taxon>
    </lineage>
</organism>
<gene>
    <name evidence="2" type="ORF">AMAG_18437</name>
</gene>
<evidence type="ECO:0000256" key="1">
    <source>
        <dbReference type="SAM" id="MobiDB-lite"/>
    </source>
</evidence>